<keyword evidence="2" id="KW-1185">Reference proteome</keyword>
<evidence type="ECO:0008006" key="3">
    <source>
        <dbReference type="Google" id="ProtNLM"/>
    </source>
</evidence>
<dbReference type="PROSITE" id="PS51257">
    <property type="entry name" value="PROKAR_LIPOPROTEIN"/>
    <property type="match status" value="1"/>
</dbReference>
<reference evidence="1" key="1">
    <citation type="submission" date="2022-10" db="EMBL/GenBank/DDBJ databases">
        <authorList>
            <person name="Botero Cardona J."/>
        </authorList>
    </citation>
    <scope>NUCLEOTIDE SEQUENCE</scope>
    <source>
        <strain evidence="1">R-83534</strain>
    </source>
</reference>
<comment type="caution">
    <text evidence="1">The sequence shown here is derived from an EMBL/GenBank/DDBJ whole genome shotgun (WGS) entry which is preliminary data.</text>
</comment>
<evidence type="ECO:0000313" key="2">
    <source>
        <dbReference type="Proteomes" id="UP001154272"/>
    </source>
</evidence>
<protein>
    <recommendedName>
        <fullName evidence="3">Lipoprotein</fullName>
    </recommendedName>
</protein>
<dbReference type="Proteomes" id="UP001154272">
    <property type="component" value="Unassembled WGS sequence"/>
</dbReference>
<dbReference type="EMBL" id="CAMXCH010000011">
    <property type="protein sequence ID" value="CAI3957693.1"/>
    <property type="molecule type" value="Genomic_DNA"/>
</dbReference>
<organism evidence="1 2">
    <name type="scientific">Commensalibacter papalotli</name>
    <name type="common">ex Botero et al. 2024</name>
    <dbReference type="NCBI Taxonomy" id="2972766"/>
    <lineage>
        <taxon>Bacteria</taxon>
        <taxon>Pseudomonadati</taxon>
        <taxon>Pseudomonadota</taxon>
        <taxon>Alphaproteobacteria</taxon>
        <taxon>Acetobacterales</taxon>
        <taxon>Acetobacteraceae</taxon>
    </lineage>
</organism>
<evidence type="ECO:0000313" key="1">
    <source>
        <dbReference type="EMBL" id="CAI3957693.1"/>
    </source>
</evidence>
<name>A0ABM9HU85_9PROT</name>
<accession>A0ABM9HU85</accession>
<gene>
    <name evidence="1" type="ORF">R83534S58_LOCUS2105</name>
</gene>
<proteinExistence type="predicted"/>
<sequence>MLKFISKTSYGSIICCLLSGCYHFGNTSLHVKNNASSQLITNNDRILITTNHPIFEDFGIYKNLKARTQSHLIERGCSVVDKNTSIKLICLF</sequence>